<evidence type="ECO:0000313" key="2">
    <source>
        <dbReference type="Proteomes" id="UP001152320"/>
    </source>
</evidence>
<dbReference type="Proteomes" id="UP001152320">
    <property type="component" value="Chromosome 11"/>
</dbReference>
<gene>
    <name evidence="1" type="ORF">HOLleu_24326</name>
</gene>
<reference evidence="1" key="1">
    <citation type="submission" date="2021-10" db="EMBL/GenBank/DDBJ databases">
        <title>Tropical sea cucumber genome reveals ecological adaptation and Cuvierian tubules defense mechanism.</title>
        <authorList>
            <person name="Chen T."/>
        </authorList>
    </citation>
    <scope>NUCLEOTIDE SEQUENCE</scope>
    <source>
        <strain evidence="1">Nanhai2018</strain>
        <tissue evidence="1">Muscle</tissue>
    </source>
</reference>
<proteinExistence type="predicted"/>
<accession>A0A9Q1BWB7</accession>
<evidence type="ECO:0000313" key="1">
    <source>
        <dbReference type="EMBL" id="KAJ8033937.1"/>
    </source>
</evidence>
<name>A0A9Q1BWB7_HOLLE</name>
<dbReference type="EMBL" id="JAIZAY010000011">
    <property type="protein sequence ID" value="KAJ8033937.1"/>
    <property type="molecule type" value="Genomic_DNA"/>
</dbReference>
<organism evidence="1 2">
    <name type="scientific">Holothuria leucospilota</name>
    <name type="common">Black long sea cucumber</name>
    <name type="synonym">Mertensiothuria leucospilota</name>
    <dbReference type="NCBI Taxonomy" id="206669"/>
    <lineage>
        <taxon>Eukaryota</taxon>
        <taxon>Metazoa</taxon>
        <taxon>Echinodermata</taxon>
        <taxon>Eleutherozoa</taxon>
        <taxon>Echinozoa</taxon>
        <taxon>Holothuroidea</taxon>
        <taxon>Aspidochirotacea</taxon>
        <taxon>Aspidochirotida</taxon>
        <taxon>Holothuriidae</taxon>
        <taxon>Holothuria</taxon>
    </lineage>
</organism>
<comment type="caution">
    <text evidence="1">The sequence shown here is derived from an EMBL/GenBank/DDBJ whole genome shotgun (WGS) entry which is preliminary data.</text>
</comment>
<sequence>MTFLKQLLTPDHGVAPWNHKGGQPPTVTLVIILSILLSDRKNPPLRLRSVMAFFADGVTHYFGTNNEDKLFMQNLYALHQKRKTER</sequence>
<dbReference type="AlphaFoldDB" id="A0A9Q1BWB7"/>
<keyword evidence="2" id="KW-1185">Reference proteome</keyword>
<protein>
    <submittedName>
        <fullName evidence="1">Uncharacterized protein</fullName>
    </submittedName>
</protein>